<name>A0A5B7GTA0_PORTR</name>
<dbReference type="AlphaFoldDB" id="A0A5B7GTA0"/>
<evidence type="ECO:0000313" key="2">
    <source>
        <dbReference type="EMBL" id="MPC60786.1"/>
    </source>
</evidence>
<keyword evidence="1" id="KW-0812">Transmembrane</keyword>
<evidence type="ECO:0000256" key="1">
    <source>
        <dbReference type="SAM" id="Phobius"/>
    </source>
</evidence>
<gene>
    <name evidence="2" type="ORF">E2C01_054842</name>
</gene>
<dbReference type="Proteomes" id="UP000324222">
    <property type="component" value="Unassembled WGS sequence"/>
</dbReference>
<evidence type="ECO:0000313" key="3">
    <source>
        <dbReference type="Proteomes" id="UP000324222"/>
    </source>
</evidence>
<reference evidence="2 3" key="1">
    <citation type="submission" date="2019-05" db="EMBL/GenBank/DDBJ databases">
        <title>Another draft genome of Portunus trituberculatus and its Hox gene families provides insights of decapod evolution.</title>
        <authorList>
            <person name="Jeong J.-H."/>
            <person name="Song I."/>
            <person name="Kim S."/>
            <person name="Choi T."/>
            <person name="Kim D."/>
            <person name="Ryu S."/>
            <person name="Kim W."/>
        </authorList>
    </citation>
    <scope>NUCLEOTIDE SEQUENCE [LARGE SCALE GENOMIC DNA]</scope>
    <source>
        <tissue evidence="2">Muscle</tissue>
    </source>
</reference>
<organism evidence="2 3">
    <name type="scientific">Portunus trituberculatus</name>
    <name type="common">Swimming crab</name>
    <name type="synonym">Neptunus trituberculatus</name>
    <dbReference type="NCBI Taxonomy" id="210409"/>
    <lineage>
        <taxon>Eukaryota</taxon>
        <taxon>Metazoa</taxon>
        <taxon>Ecdysozoa</taxon>
        <taxon>Arthropoda</taxon>
        <taxon>Crustacea</taxon>
        <taxon>Multicrustacea</taxon>
        <taxon>Malacostraca</taxon>
        <taxon>Eumalacostraca</taxon>
        <taxon>Eucarida</taxon>
        <taxon>Decapoda</taxon>
        <taxon>Pleocyemata</taxon>
        <taxon>Brachyura</taxon>
        <taxon>Eubrachyura</taxon>
        <taxon>Portunoidea</taxon>
        <taxon>Portunidae</taxon>
        <taxon>Portuninae</taxon>
        <taxon>Portunus</taxon>
    </lineage>
</organism>
<sequence>MSRVINDAQSRTYKVEAEARVTGGVISVAVTLELCLLVLDAHQAMTPKPLQFTVLWSSRNSFID</sequence>
<dbReference type="EMBL" id="VSRR010017898">
    <property type="protein sequence ID" value="MPC60786.1"/>
    <property type="molecule type" value="Genomic_DNA"/>
</dbReference>
<feature type="transmembrane region" description="Helical" evidence="1">
    <location>
        <begin position="21"/>
        <end position="39"/>
    </location>
</feature>
<accession>A0A5B7GTA0</accession>
<keyword evidence="3" id="KW-1185">Reference proteome</keyword>
<comment type="caution">
    <text evidence="2">The sequence shown here is derived from an EMBL/GenBank/DDBJ whole genome shotgun (WGS) entry which is preliminary data.</text>
</comment>
<keyword evidence="1" id="KW-1133">Transmembrane helix</keyword>
<proteinExistence type="predicted"/>
<keyword evidence="1" id="KW-0472">Membrane</keyword>
<protein>
    <submittedName>
        <fullName evidence="2">Uncharacterized protein</fullName>
    </submittedName>
</protein>